<sequence length="95" mass="10087">MAAIAWAAGTIAALVAIELSLRSVGLGNPLLYVADPQIGYLLAPNQTLRRFGKRIQINSFSMRSPEIAAIRPPGTLRILLLGDSIANGGTWTDQA</sequence>
<gene>
    <name evidence="1" type="ORF">D7Y13_42895</name>
</gene>
<keyword evidence="1" id="KW-0378">Hydrolase</keyword>
<dbReference type="Proteomes" id="UP000278907">
    <property type="component" value="Unassembled WGS sequence"/>
</dbReference>
<dbReference type="PROSITE" id="PS01098">
    <property type="entry name" value="LIPASE_GDSL_SER"/>
    <property type="match status" value="1"/>
</dbReference>
<accession>A0ABX9Q4V5</accession>
<evidence type="ECO:0000313" key="1">
    <source>
        <dbReference type="EMBL" id="RKH82604.1"/>
    </source>
</evidence>
<organism evidence="1 2">
    <name type="scientific">Corallococcus praedator</name>
    <dbReference type="NCBI Taxonomy" id="2316724"/>
    <lineage>
        <taxon>Bacteria</taxon>
        <taxon>Pseudomonadati</taxon>
        <taxon>Myxococcota</taxon>
        <taxon>Myxococcia</taxon>
        <taxon>Myxococcales</taxon>
        <taxon>Cystobacterineae</taxon>
        <taxon>Myxococcaceae</taxon>
        <taxon>Corallococcus</taxon>
    </lineage>
</organism>
<keyword evidence="2" id="KW-1185">Reference proteome</keyword>
<dbReference type="InterPro" id="IPR008265">
    <property type="entry name" value="Lipase_GDSL_AS"/>
</dbReference>
<comment type="caution">
    <text evidence="1">The sequence shown here is derived from an EMBL/GenBank/DDBJ whole genome shotgun (WGS) entry which is preliminary data.</text>
</comment>
<reference evidence="1 2" key="1">
    <citation type="submission" date="2018-09" db="EMBL/GenBank/DDBJ databases">
        <authorList>
            <person name="Livingstone P.G."/>
            <person name="Whitworth D.E."/>
        </authorList>
    </citation>
    <scope>NUCLEOTIDE SEQUENCE [LARGE SCALE GENOMIC DNA]</scope>
    <source>
        <strain evidence="1 2">CA031B</strain>
    </source>
</reference>
<evidence type="ECO:0000313" key="2">
    <source>
        <dbReference type="Proteomes" id="UP000278907"/>
    </source>
</evidence>
<dbReference type="EMBL" id="RAWI01001023">
    <property type="protein sequence ID" value="RKH82604.1"/>
    <property type="molecule type" value="Genomic_DNA"/>
</dbReference>
<name>A0ABX9Q4V5_9BACT</name>
<proteinExistence type="predicted"/>
<protein>
    <submittedName>
        <fullName evidence="1">SGNH/GDSL hydrolase family protein</fullName>
    </submittedName>
</protein>
<dbReference type="GO" id="GO:0016787">
    <property type="term" value="F:hydrolase activity"/>
    <property type="evidence" value="ECO:0007669"/>
    <property type="project" value="UniProtKB-KW"/>
</dbReference>
<feature type="non-terminal residue" evidence="1">
    <location>
        <position position="95"/>
    </location>
</feature>